<evidence type="ECO:0000256" key="2">
    <source>
        <dbReference type="SAM" id="SignalP"/>
    </source>
</evidence>
<protein>
    <submittedName>
        <fullName evidence="3">Oidioi.mRNA.OKI2018_I69.PAR.g9011.t1.cds</fullName>
    </submittedName>
</protein>
<keyword evidence="4" id="KW-1185">Reference proteome</keyword>
<evidence type="ECO:0000313" key="3">
    <source>
        <dbReference type="EMBL" id="CAG5078521.1"/>
    </source>
</evidence>
<reference evidence="3 4" key="1">
    <citation type="submission" date="2021-04" db="EMBL/GenBank/DDBJ databases">
        <authorList>
            <person name="Bliznina A."/>
        </authorList>
    </citation>
    <scope>NUCLEOTIDE SEQUENCE [LARGE SCALE GENOMIC DNA]</scope>
</reference>
<proteinExistence type="predicted"/>
<feature type="region of interest" description="Disordered" evidence="1">
    <location>
        <begin position="196"/>
        <end position="245"/>
    </location>
</feature>
<evidence type="ECO:0000313" key="4">
    <source>
        <dbReference type="Proteomes" id="UP001158576"/>
    </source>
</evidence>
<feature type="compositionally biased region" description="Basic and acidic residues" evidence="1">
    <location>
        <begin position="211"/>
        <end position="220"/>
    </location>
</feature>
<gene>
    <name evidence="3" type="ORF">OKIOD_LOCUS569</name>
</gene>
<organism evidence="3 4">
    <name type="scientific">Oikopleura dioica</name>
    <name type="common">Tunicate</name>
    <dbReference type="NCBI Taxonomy" id="34765"/>
    <lineage>
        <taxon>Eukaryota</taxon>
        <taxon>Metazoa</taxon>
        <taxon>Chordata</taxon>
        <taxon>Tunicata</taxon>
        <taxon>Appendicularia</taxon>
        <taxon>Copelata</taxon>
        <taxon>Oikopleuridae</taxon>
        <taxon>Oikopleura</taxon>
    </lineage>
</organism>
<dbReference type="Proteomes" id="UP001158576">
    <property type="component" value="Chromosome PAR"/>
</dbReference>
<dbReference type="EMBL" id="OU015568">
    <property type="protein sequence ID" value="CAG5078521.1"/>
    <property type="molecule type" value="Genomic_DNA"/>
</dbReference>
<feature type="chain" id="PRO_5045592486" evidence="2">
    <location>
        <begin position="17"/>
        <end position="445"/>
    </location>
</feature>
<accession>A0ABN7RJN7</accession>
<sequence>MKLFSFFAFSASFVEAERCPEEQWMEDQAIACSNGAESGSLCLRFCNGRMERSKVIQCRCYGENNCSWQGPKPDCFKVDQPANLFLPKKTTTKTTTTTSSTTSTSTTTSTTPPRKTTRRTTPQPTTLFEFSTATTALLSKEQRKALKKARKAAERKKARQEAKKFNHFSTVIASAPTVPTVPFFDPEAAPIQQGFVNPLARQNRMNPTNDGRSDYRRNNSDRSNISSNGSPCKATCQQRKTHPAALSRATFGKKKKFEIQKIAEANFRQDSYGFQDYEAEEEPVMFLESETLESFLADTERVLNMTQTTRDACPLQTNSMVECSYDNADGSICVRKDCKNSSVSSCNCINGYCSWSVGEPICQSWGSGCFNGSCESCDKEDWLTDENFICSHLNFHGSKCYRSDCSSTTGFTTIAECECEGNFCEWTKNLPAKTFRALINSRFIL</sequence>
<keyword evidence="2" id="KW-0732">Signal</keyword>
<feature type="signal peptide" evidence="2">
    <location>
        <begin position="1"/>
        <end position="16"/>
    </location>
</feature>
<feature type="region of interest" description="Disordered" evidence="1">
    <location>
        <begin position="89"/>
        <end position="125"/>
    </location>
</feature>
<evidence type="ECO:0000256" key="1">
    <source>
        <dbReference type="SAM" id="MobiDB-lite"/>
    </source>
</evidence>
<feature type="compositionally biased region" description="Low complexity" evidence="1">
    <location>
        <begin position="221"/>
        <end position="230"/>
    </location>
</feature>
<name>A0ABN7RJN7_OIKDI</name>